<evidence type="ECO:0000313" key="3">
    <source>
        <dbReference type="EMBL" id="NBC37004.1"/>
    </source>
</evidence>
<dbReference type="PROSITE" id="PS51257">
    <property type="entry name" value="PROKAR_LIPOPROTEIN"/>
    <property type="match status" value="1"/>
</dbReference>
<organism evidence="3 4">
    <name type="scientific">Novosphingobium ovatum</name>
    <dbReference type="NCBI Taxonomy" id="1908523"/>
    <lineage>
        <taxon>Bacteria</taxon>
        <taxon>Pseudomonadati</taxon>
        <taxon>Pseudomonadota</taxon>
        <taxon>Alphaproteobacteria</taxon>
        <taxon>Sphingomonadales</taxon>
        <taxon>Sphingomonadaceae</taxon>
        <taxon>Novosphingobium</taxon>
    </lineage>
</organism>
<gene>
    <name evidence="3" type="ORF">GTZ99_10595</name>
</gene>
<evidence type="ECO:0000256" key="2">
    <source>
        <dbReference type="SAM" id="SignalP"/>
    </source>
</evidence>
<dbReference type="Proteomes" id="UP000753724">
    <property type="component" value="Unassembled WGS sequence"/>
</dbReference>
<feature type="compositionally biased region" description="Pro residues" evidence="1">
    <location>
        <begin position="36"/>
        <end position="49"/>
    </location>
</feature>
<keyword evidence="2" id="KW-0732">Signal</keyword>
<keyword evidence="4" id="KW-1185">Reference proteome</keyword>
<evidence type="ECO:0000256" key="1">
    <source>
        <dbReference type="SAM" id="MobiDB-lite"/>
    </source>
</evidence>
<sequence>MSRHTRPLRLPACLFALGGALLLSACAGDGGGPGSTPRPQPHPQPRPHVVPPVRVTPPPAPRVLSAPGLEGVIGAGTEDLIRQFGVPRLDVTEGDARKLQFGGSACVLDIYLYPPQAGAAPRATYVEARRATDAREVDRAACVAALRRG</sequence>
<evidence type="ECO:0000313" key="4">
    <source>
        <dbReference type="Proteomes" id="UP000753724"/>
    </source>
</evidence>
<dbReference type="EMBL" id="JAAAPO010000004">
    <property type="protein sequence ID" value="NBC37004.1"/>
    <property type="molecule type" value="Genomic_DNA"/>
</dbReference>
<accession>A0ABW9XEP0</accession>
<feature type="chain" id="PRO_5046560597" evidence="2">
    <location>
        <begin position="28"/>
        <end position="149"/>
    </location>
</feature>
<reference evidence="4" key="1">
    <citation type="submission" date="2020-01" db="EMBL/GenBank/DDBJ databases">
        <title>Sphingomonas sp. strain CSW-10.</title>
        <authorList>
            <person name="Chen W.-M."/>
        </authorList>
    </citation>
    <scope>NUCLEOTIDE SEQUENCE [LARGE SCALE GENOMIC DNA]</scope>
    <source>
        <strain evidence="4">FSY-8</strain>
    </source>
</reference>
<dbReference type="RefSeq" id="WP_161718682.1">
    <property type="nucleotide sequence ID" value="NZ_JAAAPO010000004.1"/>
</dbReference>
<proteinExistence type="predicted"/>
<feature type="signal peptide" evidence="2">
    <location>
        <begin position="1"/>
        <end position="27"/>
    </location>
</feature>
<protein>
    <submittedName>
        <fullName evidence="3">Uncharacterized protein</fullName>
    </submittedName>
</protein>
<name>A0ABW9XEP0_9SPHN</name>
<comment type="caution">
    <text evidence="3">The sequence shown here is derived from an EMBL/GenBank/DDBJ whole genome shotgun (WGS) entry which is preliminary data.</text>
</comment>
<feature type="region of interest" description="Disordered" evidence="1">
    <location>
        <begin position="29"/>
        <end position="49"/>
    </location>
</feature>